<keyword evidence="4" id="KW-1185">Reference proteome</keyword>
<evidence type="ECO:0000313" key="3">
    <source>
        <dbReference type="EMBL" id="MDR7320532.1"/>
    </source>
</evidence>
<dbReference type="InterPro" id="IPR013325">
    <property type="entry name" value="RNA_pol_sigma_r2"/>
</dbReference>
<sequence>MVDDLPTAEDVVQDVFAALYRRHGADLRGLAEPDAYLRTAVMNAARSVLRRRRHARAYVPPTAAPSPAAEDEALLRERDDEVLTAPPALTATRRRVPAFAVPVLLAVAAVALVAVVLLPGRPGPQRPAAPTPCPAATATSGWTPAPPSATSCPEPVTVHLPWYGRPWPWN</sequence>
<dbReference type="GO" id="GO:0003700">
    <property type="term" value="F:DNA-binding transcription factor activity"/>
    <property type="evidence" value="ECO:0007669"/>
    <property type="project" value="InterPro"/>
</dbReference>
<feature type="transmembrane region" description="Helical" evidence="2">
    <location>
        <begin position="96"/>
        <end position="118"/>
    </location>
</feature>
<dbReference type="EMBL" id="JAVDYC010000001">
    <property type="protein sequence ID" value="MDR7320532.1"/>
    <property type="molecule type" value="Genomic_DNA"/>
</dbReference>
<keyword evidence="2" id="KW-1133">Transmembrane helix</keyword>
<proteinExistence type="predicted"/>
<accession>A0AAE4CQI3</accession>
<gene>
    <name evidence="3" type="ORF">J2S44_000782</name>
</gene>
<reference evidence="3 4" key="1">
    <citation type="submission" date="2023-07" db="EMBL/GenBank/DDBJ databases">
        <title>Sequencing the genomes of 1000 actinobacteria strains.</title>
        <authorList>
            <person name="Klenk H.-P."/>
        </authorList>
    </citation>
    <scope>NUCLEOTIDE SEQUENCE [LARGE SCALE GENOMIC DNA]</scope>
    <source>
        <strain evidence="3 4">DSM 44711</strain>
    </source>
</reference>
<protein>
    <submittedName>
        <fullName evidence="3">Ketosteroid isomerase-like protein</fullName>
    </submittedName>
</protein>
<keyword evidence="2" id="KW-0472">Membrane</keyword>
<organism evidence="3 4">
    <name type="scientific">Catenuloplanes niger</name>
    <dbReference type="NCBI Taxonomy" id="587534"/>
    <lineage>
        <taxon>Bacteria</taxon>
        <taxon>Bacillati</taxon>
        <taxon>Actinomycetota</taxon>
        <taxon>Actinomycetes</taxon>
        <taxon>Micromonosporales</taxon>
        <taxon>Micromonosporaceae</taxon>
        <taxon>Catenuloplanes</taxon>
    </lineage>
</organism>
<dbReference type="Proteomes" id="UP001183629">
    <property type="component" value="Unassembled WGS sequence"/>
</dbReference>
<dbReference type="Gene3D" id="1.10.1740.10">
    <property type="match status" value="1"/>
</dbReference>
<name>A0AAE4CQI3_9ACTN</name>
<evidence type="ECO:0000313" key="4">
    <source>
        <dbReference type="Proteomes" id="UP001183629"/>
    </source>
</evidence>
<feature type="compositionally biased region" description="Pro residues" evidence="1">
    <location>
        <begin position="124"/>
        <end position="133"/>
    </location>
</feature>
<dbReference type="GO" id="GO:0016853">
    <property type="term" value="F:isomerase activity"/>
    <property type="evidence" value="ECO:0007669"/>
    <property type="project" value="UniProtKB-KW"/>
</dbReference>
<evidence type="ECO:0000256" key="2">
    <source>
        <dbReference type="SAM" id="Phobius"/>
    </source>
</evidence>
<dbReference type="AlphaFoldDB" id="A0AAE4CQI3"/>
<keyword evidence="2" id="KW-0812">Transmembrane</keyword>
<comment type="caution">
    <text evidence="3">The sequence shown here is derived from an EMBL/GenBank/DDBJ whole genome shotgun (WGS) entry which is preliminary data.</text>
</comment>
<dbReference type="RefSeq" id="WP_310409071.1">
    <property type="nucleotide sequence ID" value="NZ_JAVDYC010000001.1"/>
</dbReference>
<dbReference type="SUPFAM" id="SSF88946">
    <property type="entry name" value="Sigma2 domain of RNA polymerase sigma factors"/>
    <property type="match status" value="1"/>
</dbReference>
<dbReference type="GO" id="GO:0006352">
    <property type="term" value="P:DNA-templated transcription initiation"/>
    <property type="evidence" value="ECO:0007669"/>
    <property type="project" value="InterPro"/>
</dbReference>
<evidence type="ECO:0000256" key="1">
    <source>
        <dbReference type="SAM" id="MobiDB-lite"/>
    </source>
</evidence>
<keyword evidence="3" id="KW-0413">Isomerase</keyword>
<feature type="region of interest" description="Disordered" evidence="1">
    <location>
        <begin position="124"/>
        <end position="155"/>
    </location>
</feature>